<dbReference type="Proteomes" id="UP000315017">
    <property type="component" value="Chromosome"/>
</dbReference>
<keyword evidence="3" id="KW-1185">Reference proteome</keyword>
<dbReference type="RefSeq" id="WP_145096688.1">
    <property type="nucleotide sequence ID" value="NZ_CP036274.1"/>
</dbReference>
<gene>
    <name evidence="2" type="ORF">ETAA8_58830</name>
</gene>
<evidence type="ECO:0000256" key="1">
    <source>
        <dbReference type="SAM" id="SignalP"/>
    </source>
</evidence>
<dbReference type="KEGG" id="aagg:ETAA8_58830"/>
<evidence type="ECO:0008006" key="4">
    <source>
        <dbReference type="Google" id="ProtNLM"/>
    </source>
</evidence>
<evidence type="ECO:0000313" key="2">
    <source>
        <dbReference type="EMBL" id="QDU30735.1"/>
    </source>
</evidence>
<accession>A0A517YKJ7</accession>
<feature type="chain" id="PRO_5022110780" description="Lipocalin-like domain-containing protein" evidence="1">
    <location>
        <begin position="29"/>
        <end position="153"/>
    </location>
</feature>
<feature type="signal peptide" evidence="1">
    <location>
        <begin position="1"/>
        <end position="28"/>
    </location>
</feature>
<reference evidence="2 3" key="1">
    <citation type="submission" date="2019-02" db="EMBL/GenBank/DDBJ databases">
        <title>Deep-cultivation of Planctomycetes and their phenomic and genomic characterization uncovers novel biology.</title>
        <authorList>
            <person name="Wiegand S."/>
            <person name="Jogler M."/>
            <person name="Boedeker C."/>
            <person name="Pinto D."/>
            <person name="Vollmers J."/>
            <person name="Rivas-Marin E."/>
            <person name="Kohn T."/>
            <person name="Peeters S.H."/>
            <person name="Heuer A."/>
            <person name="Rast P."/>
            <person name="Oberbeckmann S."/>
            <person name="Bunk B."/>
            <person name="Jeske O."/>
            <person name="Meyerdierks A."/>
            <person name="Storesund J.E."/>
            <person name="Kallscheuer N."/>
            <person name="Luecker S."/>
            <person name="Lage O.M."/>
            <person name="Pohl T."/>
            <person name="Merkel B.J."/>
            <person name="Hornburger P."/>
            <person name="Mueller R.-W."/>
            <person name="Bruemmer F."/>
            <person name="Labrenz M."/>
            <person name="Spormann A.M."/>
            <person name="Op den Camp H."/>
            <person name="Overmann J."/>
            <person name="Amann R."/>
            <person name="Jetten M.S.M."/>
            <person name="Mascher T."/>
            <person name="Medema M.H."/>
            <person name="Devos D.P."/>
            <person name="Kaster A.-K."/>
            <person name="Ovreas L."/>
            <person name="Rohde M."/>
            <person name="Galperin M.Y."/>
            <person name="Jogler C."/>
        </authorList>
    </citation>
    <scope>NUCLEOTIDE SEQUENCE [LARGE SCALE GENOMIC DNA]</scope>
    <source>
        <strain evidence="2 3">ETA_A8</strain>
    </source>
</reference>
<name>A0A517YKJ7_9BACT</name>
<sequence precursor="true">MMFAYVRRFVVLTGLGCLTLLTTGCSPAQQVVGTWNIDPSKPIPAEFFDANPLVASLMSVGSPEVRVTMNGDGAFSSIAGIGPIKQERTGSWRFVKTEGKTLLLMVKESGKDEETELRFTPLDAEHADLRMELDINGKKIKPAFSFVKAKPGS</sequence>
<dbReference type="OrthoDB" id="9957286at2"/>
<evidence type="ECO:0000313" key="3">
    <source>
        <dbReference type="Proteomes" id="UP000315017"/>
    </source>
</evidence>
<dbReference type="AlphaFoldDB" id="A0A517YKJ7"/>
<dbReference type="EMBL" id="CP036274">
    <property type="protein sequence ID" value="QDU30735.1"/>
    <property type="molecule type" value="Genomic_DNA"/>
</dbReference>
<keyword evidence="1" id="KW-0732">Signal</keyword>
<protein>
    <recommendedName>
        <fullName evidence="4">Lipocalin-like domain-containing protein</fullName>
    </recommendedName>
</protein>
<dbReference type="PROSITE" id="PS51257">
    <property type="entry name" value="PROKAR_LIPOPROTEIN"/>
    <property type="match status" value="1"/>
</dbReference>
<organism evidence="2 3">
    <name type="scientific">Anatilimnocola aggregata</name>
    <dbReference type="NCBI Taxonomy" id="2528021"/>
    <lineage>
        <taxon>Bacteria</taxon>
        <taxon>Pseudomonadati</taxon>
        <taxon>Planctomycetota</taxon>
        <taxon>Planctomycetia</taxon>
        <taxon>Pirellulales</taxon>
        <taxon>Pirellulaceae</taxon>
        <taxon>Anatilimnocola</taxon>
    </lineage>
</organism>
<proteinExistence type="predicted"/>